<evidence type="ECO:0000256" key="1">
    <source>
        <dbReference type="SAM" id="MobiDB-lite"/>
    </source>
</evidence>
<feature type="compositionally biased region" description="Basic residues" evidence="1">
    <location>
        <begin position="170"/>
        <end position="179"/>
    </location>
</feature>
<accession>A0A5C6GAP6</accession>
<dbReference type="Proteomes" id="UP000317257">
    <property type="component" value="Unassembled WGS sequence"/>
</dbReference>
<protein>
    <recommendedName>
        <fullName evidence="2">JmjC domain-containing protein</fullName>
    </recommendedName>
</protein>
<dbReference type="InterPro" id="IPR003347">
    <property type="entry name" value="JmjC_dom"/>
</dbReference>
<evidence type="ECO:0000259" key="2">
    <source>
        <dbReference type="PROSITE" id="PS51184"/>
    </source>
</evidence>
<evidence type="ECO:0000313" key="4">
    <source>
        <dbReference type="Proteomes" id="UP000317257"/>
    </source>
</evidence>
<proteinExistence type="predicted"/>
<feature type="compositionally biased region" description="Basic and acidic residues" evidence="1">
    <location>
        <begin position="160"/>
        <end position="169"/>
    </location>
</feature>
<gene>
    <name evidence="3" type="ORF">ED733_004304</name>
</gene>
<feature type="domain" description="JmjC" evidence="2">
    <location>
        <begin position="294"/>
        <end position="466"/>
    </location>
</feature>
<name>A0A5C6GAP6_METRR</name>
<dbReference type="Pfam" id="PF13621">
    <property type="entry name" value="Cupin_8"/>
    <property type="match status" value="1"/>
</dbReference>
<feature type="region of interest" description="Disordered" evidence="1">
    <location>
        <begin position="160"/>
        <end position="191"/>
    </location>
</feature>
<dbReference type="PROSITE" id="PS51184">
    <property type="entry name" value="JMJC"/>
    <property type="match status" value="1"/>
</dbReference>
<dbReference type="SUPFAM" id="SSF51197">
    <property type="entry name" value="Clavaminate synthase-like"/>
    <property type="match status" value="1"/>
</dbReference>
<dbReference type="PANTHER" id="PTHR12461">
    <property type="entry name" value="HYPOXIA-INDUCIBLE FACTOR 1 ALPHA INHIBITOR-RELATED"/>
    <property type="match status" value="1"/>
</dbReference>
<dbReference type="EMBL" id="SBHS01000023">
    <property type="protein sequence ID" value="TWU72893.1"/>
    <property type="molecule type" value="Genomic_DNA"/>
</dbReference>
<organism evidence="3 4">
    <name type="scientific">Metarhizium rileyi (strain RCEF 4871)</name>
    <name type="common">Nomuraea rileyi</name>
    <dbReference type="NCBI Taxonomy" id="1649241"/>
    <lineage>
        <taxon>Eukaryota</taxon>
        <taxon>Fungi</taxon>
        <taxon>Dikarya</taxon>
        <taxon>Ascomycota</taxon>
        <taxon>Pezizomycotina</taxon>
        <taxon>Sordariomycetes</taxon>
        <taxon>Hypocreomycetidae</taxon>
        <taxon>Hypocreales</taxon>
        <taxon>Clavicipitaceae</taxon>
        <taxon>Metarhizium</taxon>
    </lineage>
</organism>
<dbReference type="Gene3D" id="2.60.120.650">
    <property type="entry name" value="Cupin"/>
    <property type="match status" value="1"/>
</dbReference>
<evidence type="ECO:0000313" key="3">
    <source>
        <dbReference type="EMBL" id="TWU72893.1"/>
    </source>
</evidence>
<reference evidence="4" key="1">
    <citation type="submission" date="2018-12" db="EMBL/GenBank/DDBJ databases">
        <title>The complete genome of Metarhizium rileyi, a key fungal pathogen of Lepidoptera.</title>
        <authorList>
            <person name="Binneck E."/>
            <person name="Lastra C.C.L."/>
            <person name="Sosa-Gomez D.R."/>
        </authorList>
    </citation>
    <scope>NUCLEOTIDE SEQUENCE [LARGE SCALE GENOMIC DNA]</scope>
    <source>
        <strain evidence="4">Cep018-CH2</strain>
    </source>
</reference>
<dbReference type="SMART" id="SM00558">
    <property type="entry name" value="JmjC"/>
    <property type="match status" value="1"/>
</dbReference>
<dbReference type="InterPro" id="IPR041667">
    <property type="entry name" value="Cupin_8"/>
</dbReference>
<sequence length="466" mass="52411">MTPREEVLSWYRAATQTILSSAPGEDDADAERTAMKDLLQRQAKCLLAIHDATQDSVPHQVNEALLARRLSDLVTISTSKFYAYRYDLLPCQWRQIYADALILTTFRDVLCSLGKSTWLSENVLDDVVAKLDRAVITAGGAGVLGAAWIESTLQLLERLSDTEQDERPAKKSKRAKHKDTRFSSEEPYGRPLVSPERACPLRKGWSLDRFEKYMNGATSPRPVVFTDLVAGWPALTDHPWKAPAYLLSRTFGGRRLVPVEVGRSYVDAGWGQELVAFKTFLSRYVSAEEARDVGYLAQHNLFSQIPALRNDISTPDLCWSSVPPHPVDPARDKAPLDVPLVNAWFGPARTITPLHTDAYHNLLVQVVGTKYVRLYPPWSKAMRPRGEQEDGVDMSNTSSLDVGVLEGWDEDAQGTSEERQLAKRELEGEECWECVLGEGDTLLIPMGWWHYVRSLSVSFSVSFWWN</sequence>
<dbReference type="AlphaFoldDB" id="A0A5C6GAP6"/>
<comment type="caution">
    <text evidence="3">The sequence shown here is derived from an EMBL/GenBank/DDBJ whole genome shotgun (WGS) entry which is preliminary data.</text>
</comment>
<dbReference type="PANTHER" id="PTHR12461:SF101">
    <property type="entry name" value="TRNA WYBUTOSINE-SYNTHESIZING PROTEIN 4"/>
    <property type="match status" value="1"/>
</dbReference>